<evidence type="ECO:0000313" key="3">
    <source>
        <dbReference type="Proteomes" id="UP000822688"/>
    </source>
</evidence>
<feature type="transmembrane region" description="Helical" evidence="1">
    <location>
        <begin position="101"/>
        <end position="124"/>
    </location>
</feature>
<name>A0A8T0GIV6_CERPU</name>
<feature type="transmembrane region" description="Helical" evidence="1">
    <location>
        <begin position="215"/>
        <end position="240"/>
    </location>
</feature>
<accession>A0A8T0GIV6</accession>
<dbReference type="Proteomes" id="UP000822688">
    <property type="component" value="Chromosome 10"/>
</dbReference>
<feature type="transmembrane region" description="Helical" evidence="1">
    <location>
        <begin position="136"/>
        <end position="155"/>
    </location>
</feature>
<dbReference type="EMBL" id="CM026431">
    <property type="protein sequence ID" value="KAG0558099.1"/>
    <property type="molecule type" value="Genomic_DNA"/>
</dbReference>
<evidence type="ECO:0000313" key="2">
    <source>
        <dbReference type="EMBL" id="KAG0558099.1"/>
    </source>
</evidence>
<keyword evidence="1" id="KW-0812">Transmembrane</keyword>
<keyword evidence="3" id="KW-1185">Reference proteome</keyword>
<dbReference type="AlphaFoldDB" id="A0A8T0GIV6"/>
<dbReference type="PANTHER" id="PTHR33287">
    <property type="entry name" value="OS03G0453550 PROTEIN"/>
    <property type="match status" value="1"/>
</dbReference>
<gene>
    <name evidence="2" type="ORF">KC19_10G004500</name>
</gene>
<dbReference type="OrthoDB" id="10577043at2759"/>
<protein>
    <submittedName>
        <fullName evidence="2">Uncharacterized protein</fullName>
    </submittedName>
</protein>
<evidence type="ECO:0000256" key="1">
    <source>
        <dbReference type="SAM" id="Phobius"/>
    </source>
</evidence>
<reference evidence="2" key="1">
    <citation type="submission" date="2020-06" db="EMBL/GenBank/DDBJ databases">
        <title>WGS assembly of Ceratodon purpureus strain R40.</title>
        <authorList>
            <person name="Carey S.B."/>
            <person name="Jenkins J."/>
            <person name="Shu S."/>
            <person name="Lovell J.T."/>
            <person name="Sreedasyam A."/>
            <person name="Maumus F."/>
            <person name="Tiley G.P."/>
            <person name="Fernandez-Pozo N."/>
            <person name="Barry K."/>
            <person name="Chen C."/>
            <person name="Wang M."/>
            <person name="Lipzen A."/>
            <person name="Daum C."/>
            <person name="Saski C.A."/>
            <person name="Payton A.C."/>
            <person name="Mcbreen J.C."/>
            <person name="Conrad R.E."/>
            <person name="Kollar L.M."/>
            <person name="Olsson S."/>
            <person name="Huttunen S."/>
            <person name="Landis J.B."/>
            <person name="Wickett N.J."/>
            <person name="Johnson M.G."/>
            <person name="Rensing S.A."/>
            <person name="Grimwood J."/>
            <person name="Schmutz J."/>
            <person name="Mcdaniel S.F."/>
        </authorList>
    </citation>
    <scope>NUCLEOTIDE SEQUENCE</scope>
    <source>
        <strain evidence="2">R40</strain>
    </source>
</reference>
<keyword evidence="1" id="KW-0472">Membrane</keyword>
<sequence length="247" mass="28157">MSHSADLPKFSADDFRVAIHELETSETASIAEEKDKSRPSRHAAVRRPPYGYAFQEIKNLVWAKKHPVLSVALEEWDRKEKLVSSRVDRREKRSADLISQIFNIVGFYSVYQGVVLTAVTQLVSAGKDCGSQCGKVWFPILLTGVGAVVTIIGCLDKFTTLKKLEKSIKEERRVQGEAVKRGEGVRERGPNFRFHYYNELEYEGTKSFWKNKIGVFVSLVIFTGIFILSYFVILCDLWVITKWEKGL</sequence>
<proteinExistence type="predicted"/>
<comment type="caution">
    <text evidence="2">The sequence shown here is derived from an EMBL/GenBank/DDBJ whole genome shotgun (WGS) entry which is preliminary data.</text>
</comment>
<dbReference type="PANTHER" id="PTHR33287:SF11">
    <property type="entry name" value="OS03G0778400 PROTEIN"/>
    <property type="match status" value="1"/>
</dbReference>
<organism evidence="2 3">
    <name type="scientific">Ceratodon purpureus</name>
    <name type="common">Fire moss</name>
    <name type="synonym">Dicranum purpureum</name>
    <dbReference type="NCBI Taxonomy" id="3225"/>
    <lineage>
        <taxon>Eukaryota</taxon>
        <taxon>Viridiplantae</taxon>
        <taxon>Streptophyta</taxon>
        <taxon>Embryophyta</taxon>
        <taxon>Bryophyta</taxon>
        <taxon>Bryophytina</taxon>
        <taxon>Bryopsida</taxon>
        <taxon>Dicranidae</taxon>
        <taxon>Pseudoditrichales</taxon>
        <taxon>Ditrichaceae</taxon>
        <taxon>Ceratodon</taxon>
    </lineage>
</organism>
<keyword evidence="1" id="KW-1133">Transmembrane helix</keyword>